<dbReference type="PANTHER" id="PTHR46211">
    <property type="entry name" value="GLYCEROPHOSPHORYL DIESTER PHOSPHODIESTERASE"/>
    <property type="match status" value="1"/>
</dbReference>
<feature type="chain" id="PRO_5047410764" evidence="1">
    <location>
        <begin position="29"/>
        <end position="289"/>
    </location>
</feature>
<dbReference type="Gene3D" id="3.20.20.190">
    <property type="entry name" value="Phosphatidylinositol (PI) phosphodiesterase"/>
    <property type="match status" value="1"/>
</dbReference>
<reference evidence="3" key="1">
    <citation type="journal article" date="2023" name="Int. J. Syst. Evol. Microbiol.">
        <title>Streptomyces meridianus sp. nov. isolated from brackish water of the Tagus estuary in Alcochete, Portugal.</title>
        <authorList>
            <person name="Santos J.D.N."/>
            <person name="Klimek D."/>
            <person name="Calusinska M."/>
            <person name="Lobo Da Cunha A."/>
            <person name="Catita J."/>
            <person name="Goncalves H."/>
            <person name="Gonzalez I."/>
            <person name="Reyes F."/>
            <person name="Lage O.M."/>
        </authorList>
    </citation>
    <scope>NUCLEOTIDE SEQUENCE</scope>
    <source>
        <strain evidence="3">MTZ3.1</strain>
    </source>
</reference>
<dbReference type="PANTHER" id="PTHR46211:SF1">
    <property type="entry name" value="GLYCEROPHOSPHODIESTER PHOSPHODIESTERASE, CYTOPLASMIC"/>
    <property type="match status" value="1"/>
</dbReference>
<dbReference type="InterPro" id="IPR017946">
    <property type="entry name" value="PLC-like_Pdiesterase_TIM-brl"/>
</dbReference>
<gene>
    <name evidence="3" type="ORF">M1E25_14625</name>
</gene>
<dbReference type="RefSeq" id="WP_251415318.1">
    <property type="nucleotide sequence ID" value="NZ_JAMQGM010000029.1"/>
</dbReference>
<organism evidence="3 4">
    <name type="scientific">Streptomyces meridianus</name>
    <dbReference type="NCBI Taxonomy" id="2938945"/>
    <lineage>
        <taxon>Bacteria</taxon>
        <taxon>Bacillati</taxon>
        <taxon>Actinomycetota</taxon>
        <taxon>Actinomycetes</taxon>
        <taxon>Kitasatosporales</taxon>
        <taxon>Streptomycetaceae</taxon>
        <taxon>Streptomyces</taxon>
    </lineage>
</organism>
<comment type="caution">
    <text evidence="3">The sequence shown here is derived from an EMBL/GenBank/DDBJ whole genome shotgun (WGS) entry which is preliminary data.</text>
</comment>
<dbReference type="PROSITE" id="PS51704">
    <property type="entry name" value="GP_PDE"/>
    <property type="match status" value="1"/>
</dbReference>
<feature type="domain" description="GP-PDE" evidence="2">
    <location>
        <begin position="34"/>
        <end position="287"/>
    </location>
</feature>
<evidence type="ECO:0000313" key="3">
    <source>
        <dbReference type="EMBL" id="MCM2578575.1"/>
    </source>
</evidence>
<keyword evidence="4" id="KW-1185">Reference proteome</keyword>
<dbReference type="InterPro" id="IPR030395">
    <property type="entry name" value="GP_PDE_dom"/>
</dbReference>
<name>A0ABT0X7R4_9ACTN</name>
<keyword evidence="1" id="KW-0732">Signal</keyword>
<dbReference type="SUPFAM" id="SSF51695">
    <property type="entry name" value="PLC-like phosphodiesterases"/>
    <property type="match status" value="1"/>
</dbReference>
<accession>A0ABT0X7R4</accession>
<sequence length="289" mass="31797">MHTCPVAATIGTLLGLSAIGLSAPVAQAAQHDEPVVVAHRGASAYAPENTLAAVDKADDLGITWVENDVQRTKDGELVVMHDTNLTRTTNVEDVFPDRAPWKVSDFTLAEIKKLDAGSWFSAEYRNERVPTLEQYLDEVEDNDQRLLLELKAPELYPGIELQTLDELKREGWLNRTHVSRKLIVQSFNADSVRTVHTLRSDVKTGFLGTPAVADLPKYAEFSDQINPNHGSVTPDYVDAVHAVKGVHGKPFELFTWTVNDVSTAARLADMGVDGIITNTPDTVRDATER</sequence>
<evidence type="ECO:0000259" key="2">
    <source>
        <dbReference type="PROSITE" id="PS51704"/>
    </source>
</evidence>
<dbReference type="Pfam" id="PF03009">
    <property type="entry name" value="GDPD"/>
    <property type="match status" value="1"/>
</dbReference>
<dbReference type="EMBL" id="JAMQGM010000029">
    <property type="protein sequence ID" value="MCM2578575.1"/>
    <property type="molecule type" value="Genomic_DNA"/>
</dbReference>
<dbReference type="Proteomes" id="UP001167160">
    <property type="component" value="Unassembled WGS sequence"/>
</dbReference>
<protein>
    <submittedName>
        <fullName evidence="3">Glycerophosphodiester phosphodiesterase</fullName>
    </submittedName>
</protein>
<evidence type="ECO:0000313" key="4">
    <source>
        <dbReference type="Proteomes" id="UP001167160"/>
    </source>
</evidence>
<evidence type="ECO:0000256" key="1">
    <source>
        <dbReference type="SAM" id="SignalP"/>
    </source>
</evidence>
<proteinExistence type="predicted"/>
<feature type="signal peptide" evidence="1">
    <location>
        <begin position="1"/>
        <end position="28"/>
    </location>
</feature>